<accession>A0ABT5XAF8</accession>
<dbReference type="Pfam" id="PF01850">
    <property type="entry name" value="PIN"/>
    <property type="match status" value="1"/>
</dbReference>
<name>A0ABT5XAF8_9EURY</name>
<proteinExistence type="predicted"/>
<dbReference type="InterPro" id="IPR029060">
    <property type="entry name" value="PIN-like_dom_sf"/>
</dbReference>
<dbReference type="Proteomes" id="UP001220010">
    <property type="component" value="Unassembled WGS sequence"/>
</dbReference>
<dbReference type="CDD" id="cd09873">
    <property type="entry name" value="PIN_Pae0151-like"/>
    <property type="match status" value="1"/>
</dbReference>
<protein>
    <submittedName>
        <fullName evidence="3">Type II toxin-antitoxin system VapC family toxin</fullName>
    </submittedName>
</protein>
<dbReference type="PANTHER" id="PTHR35901:SF1">
    <property type="entry name" value="EXONUCLEASE VAPC9"/>
    <property type="match status" value="1"/>
</dbReference>
<dbReference type="InterPro" id="IPR002716">
    <property type="entry name" value="PIN_dom"/>
</dbReference>
<evidence type="ECO:0000259" key="2">
    <source>
        <dbReference type="Pfam" id="PF01850"/>
    </source>
</evidence>
<evidence type="ECO:0000313" key="3">
    <source>
        <dbReference type="EMBL" id="MDF0591552.1"/>
    </source>
</evidence>
<keyword evidence="1" id="KW-0460">Magnesium</keyword>
<dbReference type="RefSeq" id="WP_316967283.1">
    <property type="nucleotide sequence ID" value="NZ_JARFPK010000047.1"/>
</dbReference>
<evidence type="ECO:0000313" key="4">
    <source>
        <dbReference type="Proteomes" id="UP001220010"/>
    </source>
</evidence>
<dbReference type="Gene3D" id="3.40.50.1010">
    <property type="entry name" value="5'-nuclease"/>
    <property type="match status" value="1"/>
</dbReference>
<keyword evidence="4" id="KW-1185">Reference proteome</keyword>
<dbReference type="EMBL" id="JARFPK010000047">
    <property type="protein sequence ID" value="MDF0591552.1"/>
    <property type="molecule type" value="Genomic_DNA"/>
</dbReference>
<gene>
    <name evidence="3" type="ORF">P0O15_10310</name>
</gene>
<comment type="caution">
    <text evidence="3">The sequence shown here is derived from an EMBL/GenBank/DDBJ whole genome shotgun (WGS) entry which is preliminary data.</text>
</comment>
<reference evidence="3 4" key="1">
    <citation type="submission" date="2023-03" db="EMBL/GenBank/DDBJ databases">
        <title>WGS of Methanotrichaceae archaeon Mx.</title>
        <authorList>
            <person name="Sorokin D.Y."/>
            <person name="Merkel A.Y."/>
        </authorList>
    </citation>
    <scope>NUCLEOTIDE SEQUENCE [LARGE SCALE GENOMIC DNA]</scope>
    <source>
        <strain evidence="3 4">Mx</strain>
    </source>
</reference>
<feature type="domain" description="PIN" evidence="2">
    <location>
        <begin position="5"/>
        <end position="125"/>
    </location>
</feature>
<dbReference type="InterPro" id="IPR051619">
    <property type="entry name" value="TypeII_TA_RNase_PINc/VapC"/>
</dbReference>
<sequence length="136" mass="15215">MKDRIVLDSSVIAAVFFKEEESLAADKAMEGLMPITVEIAMAEVANVAWKKALFFDEPKNAVYRAMLLSRDFILNACQVIPTEAVLEEAFKIALESKITIYDSLFVAASKKTKAPLLTSDKKLYERTKGTYDLLMI</sequence>
<dbReference type="InterPro" id="IPR044153">
    <property type="entry name" value="PIN_Pae0151-like"/>
</dbReference>
<dbReference type="PANTHER" id="PTHR35901">
    <property type="entry name" value="RIBONUCLEASE VAPC3"/>
    <property type="match status" value="1"/>
</dbReference>
<evidence type="ECO:0000256" key="1">
    <source>
        <dbReference type="ARBA" id="ARBA00022842"/>
    </source>
</evidence>
<organism evidence="3 4">
    <name type="scientific">Candidatus Methanocrinis natronophilus</name>
    <dbReference type="NCBI Taxonomy" id="3033396"/>
    <lineage>
        <taxon>Archaea</taxon>
        <taxon>Methanobacteriati</taxon>
        <taxon>Methanobacteriota</taxon>
        <taxon>Stenosarchaea group</taxon>
        <taxon>Methanomicrobia</taxon>
        <taxon>Methanotrichales</taxon>
        <taxon>Methanotrichaceae</taxon>
        <taxon>Methanocrinis</taxon>
    </lineage>
</organism>
<dbReference type="SUPFAM" id="SSF88723">
    <property type="entry name" value="PIN domain-like"/>
    <property type="match status" value="1"/>
</dbReference>